<evidence type="ECO:0000256" key="2">
    <source>
        <dbReference type="ARBA" id="ARBA00005641"/>
    </source>
</evidence>
<keyword evidence="14" id="KW-1185">Reference proteome</keyword>
<evidence type="ECO:0000259" key="12">
    <source>
        <dbReference type="Pfam" id="PF00150"/>
    </source>
</evidence>
<gene>
    <name evidence="13" type="ORF">CAC42_4178</name>
</gene>
<evidence type="ECO:0000256" key="9">
    <source>
        <dbReference type="ARBA" id="ARBA00038929"/>
    </source>
</evidence>
<evidence type="ECO:0000256" key="8">
    <source>
        <dbReference type="ARBA" id="ARBA00036824"/>
    </source>
</evidence>
<evidence type="ECO:0000256" key="10">
    <source>
        <dbReference type="RuleBase" id="RU361153"/>
    </source>
</evidence>
<dbReference type="InParanoid" id="A0A2K1QKN6"/>
<keyword evidence="4 11" id="KW-0732">Signal</keyword>
<sequence>MLTKNLILGLTTLAGLVSANPLYKRQRQLKFNFNDDKVRGVNLGGWLLLEPWITPSFFDNEPDWVVDEYTLGQHLGRDEYLRRLVPHWENFVRPEDLDQIAAAGMNHIRVPVGYWSVIPREGDPYVDGAYPYLGRVLDWANDRGLKVMVDLHGAHGSQNGFDNSGQRGDVRFGQGSSIEETRTVLRKLRDDLANHPAVSTIQVVNEPQAAQIGADKVEQLYRDTWGDFRGSPIATTFHDGFLGVNAWNGFGAGMDGLLLDTHHYEIFNNDQLRLSPQDHKGTACAFGDQMASNNLWTISGEWTGAITDCTKHLNGRGLGARYDGSFTRGTETSSYIGSCDGKREGTVAGLSDADKSNIKGFINAQLDAYEKKTGWIFWTWKTESSPEWDMQELLQNGIFPNPVTSRNDRGCY</sequence>
<dbReference type="GO" id="GO:0009251">
    <property type="term" value="P:glucan catabolic process"/>
    <property type="evidence" value="ECO:0007669"/>
    <property type="project" value="TreeGrafter"/>
</dbReference>
<comment type="similarity">
    <text evidence="2 10">Belongs to the glycosyl hydrolase 5 (cellulase A) family.</text>
</comment>
<evidence type="ECO:0000256" key="11">
    <source>
        <dbReference type="SAM" id="SignalP"/>
    </source>
</evidence>
<dbReference type="OrthoDB" id="62120at2759"/>
<protein>
    <recommendedName>
        <fullName evidence="9">glucan 1,3-beta-glucosidase</fullName>
        <ecNumber evidence="9">3.2.1.58</ecNumber>
    </recommendedName>
</protein>
<dbReference type="InterPro" id="IPR001547">
    <property type="entry name" value="Glyco_hydro_5"/>
</dbReference>
<feature type="signal peptide" evidence="11">
    <location>
        <begin position="1"/>
        <end position="19"/>
    </location>
</feature>
<keyword evidence="3" id="KW-0964">Secreted</keyword>
<evidence type="ECO:0000313" key="14">
    <source>
        <dbReference type="Proteomes" id="UP000243797"/>
    </source>
</evidence>
<dbReference type="PANTHER" id="PTHR31297">
    <property type="entry name" value="GLUCAN ENDO-1,6-BETA-GLUCOSIDASE B"/>
    <property type="match status" value="1"/>
</dbReference>
<evidence type="ECO:0000256" key="1">
    <source>
        <dbReference type="ARBA" id="ARBA00004613"/>
    </source>
</evidence>
<dbReference type="InterPro" id="IPR017853">
    <property type="entry name" value="GH"/>
</dbReference>
<dbReference type="SUPFAM" id="SSF51445">
    <property type="entry name" value="(Trans)glycosidases"/>
    <property type="match status" value="1"/>
</dbReference>
<accession>A0A2K1QKN6</accession>
<proteinExistence type="inferred from homology"/>
<dbReference type="STRING" id="2082308.A0A2K1QKN6"/>
<dbReference type="EMBL" id="NKHZ01000068">
    <property type="protein sequence ID" value="PNS15726.1"/>
    <property type="molecule type" value="Genomic_DNA"/>
</dbReference>
<dbReference type="GO" id="GO:0005576">
    <property type="term" value="C:extracellular region"/>
    <property type="evidence" value="ECO:0007669"/>
    <property type="project" value="UniProtKB-SubCell"/>
</dbReference>
<name>A0A2K1QKN6_9PEZI</name>
<dbReference type="GO" id="GO:0071555">
    <property type="term" value="P:cell wall organization"/>
    <property type="evidence" value="ECO:0007669"/>
    <property type="project" value="UniProtKB-KW"/>
</dbReference>
<comment type="catalytic activity">
    <reaction evidence="8">
        <text>Successive hydrolysis of beta-D-glucose units from the non-reducing ends of (1-&gt;3)-beta-D-glucans, releasing alpha-glucose.</text>
        <dbReference type="EC" id="3.2.1.58"/>
    </reaction>
</comment>
<dbReference type="EC" id="3.2.1.58" evidence="9"/>
<comment type="caution">
    <text evidence="13">The sequence shown here is derived from an EMBL/GenBank/DDBJ whole genome shotgun (WGS) entry which is preliminary data.</text>
</comment>
<organism evidence="13 14">
    <name type="scientific">Sphaceloma murrayae</name>
    <dbReference type="NCBI Taxonomy" id="2082308"/>
    <lineage>
        <taxon>Eukaryota</taxon>
        <taxon>Fungi</taxon>
        <taxon>Dikarya</taxon>
        <taxon>Ascomycota</taxon>
        <taxon>Pezizomycotina</taxon>
        <taxon>Dothideomycetes</taxon>
        <taxon>Dothideomycetidae</taxon>
        <taxon>Myriangiales</taxon>
        <taxon>Elsinoaceae</taxon>
        <taxon>Sphaceloma</taxon>
    </lineage>
</organism>
<evidence type="ECO:0000256" key="7">
    <source>
        <dbReference type="ARBA" id="ARBA00023316"/>
    </source>
</evidence>
<dbReference type="Pfam" id="PF00150">
    <property type="entry name" value="Cellulase"/>
    <property type="match status" value="1"/>
</dbReference>
<comment type="subcellular location">
    <subcellularLocation>
        <location evidence="1">Secreted</location>
    </subcellularLocation>
</comment>
<reference evidence="13 14" key="1">
    <citation type="submission" date="2017-06" db="EMBL/GenBank/DDBJ databases">
        <title>Draft genome sequence of a variant of Elsinoe murrayae.</title>
        <authorList>
            <person name="Cheng Q."/>
        </authorList>
    </citation>
    <scope>NUCLEOTIDE SEQUENCE [LARGE SCALE GENOMIC DNA]</scope>
    <source>
        <strain evidence="13 14">CQ-2017a</strain>
    </source>
</reference>
<evidence type="ECO:0000256" key="6">
    <source>
        <dbReference type="ARBA" id="ARBA00023295"/>
    </source>
</evidence>
<feature type="domain" description="Glycoside hydrolase family 5" evidence="12">
    <location>
        <begin position="88"/>
        <end position="217"/>
    </location>
</feature>
<evidence type="ECO:0000256" key="3">
    <source>
        <dbReference type="ARBA" id="ARBA00022525"/>
    </source>
</evidence>
<evidence type="ECO:0000256" key="4">
    <source>
        <dbReference type="ARBA" id="ARBA00022729"/>
    </source>
</evidence>
<dbReference type="Gene3D" id="3.20.20.80">
    <property type="entry name" value="Glycosidases"/>
    <property type="match status" value="1"/>
</dbReference>
<dbReference type="GO" id="GO:0009986">
    <property type="term" value="C:cell surface"/>
    <property type="evidence" value="ECO:0007669"/>
    <property type="project" value="TreeGrafter"/>
</dbReference>
<dbReference type="AlphaFoldDB" id="A0A2K1QKN6"/>
<dbReference type="InterPro" id="IPR050386">
    <property type="entry name" value="Glycosyl_hydrolase_5"/>
</dbReference>
<evidence type="ECO:0000313" key="13">
    <source>
        <dbReference type="EMBL" id="PNS15726.1"/>
    </source>
</evidence>
<dbReference type="FunCoup" id="A0A2K1QKN6">
    <property type="interactions" value="108"/>
</dbReference>
<evidence type="ECO:0000256" key="5">
    <source>
        <dbReference type="ARBA" id="ARBA00022801"/>
    </source>
</evidence>
<dbReference type="Proteomes" id="UP000243797">
    <property type="component" value="Unassembled WGS sequence"/>
</dbReference>
<dbReference type="PANTHER" id="PTHR31297:SF1">
    <property type="entry name" value="GLUCAN 1,3-BETA-GLUCOSIDASE I_II-RELATED"/>
    <property type="match status" value="1"/>
</dbReference>
<dbReference type="GO" id="GO:0004338">
    <property type="term" value="F:glucan exo-1,3-beta-glucosidase activity"/>
    <property type="evidence" value="ECO:0007669"/>
    <property type="project" value="UniProtKB-EC"/>
</dbReference>
<keyword evidence="6 10" id="KW-0326">Glycosidase</keyword>
<keyword evidence="7" id="KW-0961">Cell wall biogenesis/degradation</keyword>
<feature type="chain" id="PRO_5014431331" description="glucan 1,3-beta-glucosidase" evidence="11">
    <location>
        <begin position="20"/>
        <end position="412"/>
    </location>
</feature>
<keyword evidence="5 10" id="KW-0378">Hydrolase</keyword>